<dbReference type="Proteomes" id="UP000030437">
    <property type="component" value="Unassembled WGS sequence"/>
</dbReference>
<dbReference type="RefSeq" id="WP_036154188.1">
    <property type="nucleotide sequence ID" value="NZ_AVCX01000006.1"/>
</dbReference>
<dbReference type="EMBL" id="JPVP01000055">
    <property type="protein sequence ID" value="KGR84820.1"/>
    <property type="molecule type" value="Genomic_DNA"/>
</dbReference>
<dbReference type="Gene3D" id="3.30.1490.300">
    <property type="match status" value="1"/>
</dbReference>
<dbReference type="STRING" id="1220589.CD32_10180"/>
<accession>A0A0A3IN02</accession>
<gene>
    <name evidence="1" type="ORF">CD32_10180</name>
</gene>
<sequence>MLKLLTPRKKSHVSIELNDYVLRALVAKGPDLTQAECFDIPLAQGVLQDAAIMDEMSLFEIVKANVAQWGGKRQHVRFFVPDTSVLLKTIEHPDDLTDIKDLRGYVQLEVGHSIHLPFQEPLVDVYDPNPEDGKAVLFAAPPEEVRKLMGILLDNHLSPQVADIRALANLRLLASLDLINDHKTYLIADWSINELSICIYSEGHVEFLRYQAIETDLEKWQTEHDGENEYDISFTYKGNLQDYLMIVTDQVLELDRMMNFFKFSLHKGEKSVDEIIILGDNPLLSNITEFLAQNFDNPIIEVNDVLIGKKYPGFQAKHASLIGLALKGETV</sequence>
<keyword evidence="2" id="KW-1185">Reference proteome</keyword>
<evidence type="ECO:0000313" key="2">
    <source>
        <dbReference type="Proteomes" id="UP000030437"/>
    </source>
</evidence>
<protein>
    <submittedName>
        <fullName evidence="1">Pilus assembly protein PilM</fullName>
    </submittedName>
</protein>
<dbReference type="eggNOG" id="COG4972">
    <property type="taxonomic scope" value="Bacteria"/>
</dbReference>
<dbReference type="Gene3D" id="3.30.420.40">
    <property type="match status" value="2"/>
</dbReference>
<evidence type="ECO:0000313" key="1">
    <source>
        <dbReference type="EMBL" id="KGR84820.1"/>
    </source>
</evidence>
<reference evidence="1 2" key="1">
    <citation type="submission" date="2014-02" db="EMBL/GenBank/DDBJ databases">
        <title>Draft genome sequence of Lysinibacillus odysseyi NBRC 100172.</title>
        <authorList>
            <person name="Zhang F."/>
            <person name="Wang G."/>
            <person name="Zhang L."/>
        </authorList>
    </citation>
    <scope>NUCLEOTIDE SEQUENCE [LARGE SCALE GENOMIC DNA]</scope>
    <source>
        <strain evidence="1 2">NBRC 100172</strain>
    </source>
</reference>
<dbReference type="AlphaFoldDB" id="A0A0A3IN02"/>
<organism evidence="1 2">
    <name type="scientific">Lysinibacillus odysseyi 34hs-1 = NBRC 100172</name>
    <dbReference type="NCBI Taxonomy" id="1220589"/>
    <lineage>
        <taxon>Bacteria</taxon>
        <taxon>Bacillati</taxon>
        <taxon>Bacillota</taxon>
        <taxon>Bacilli</taxon>
        <taxon>Bacillales</taxon>
        <taxon>Bacillaceae</taxon>
        <taxon>Lysinibacillus</taxon>
    </lineage>
</organism>
<dbReference type="OrthoDB" id="2690797at2"/>
<comment type="caution">
    <text evidence="1">The sequence shown here is derived from an EMBL/GenBank/DDBJ whole genome shotgun (WGS) entry which is preliminary data.</text>
</comment>
<proteinExistence type="predicted"/>
<dbReference type="Pfam" id="PF11104">
    <property type="entry name" value="PilM_2"/>
    <property type="match status" value="1"/>
</dbReference>
<dbReference type="InterPro" id="IPR005883">
    <property type="entry name" value="PilM"/>
</dbReference>
<name>A0A0A3IN02_9BACI</name>